<dbReference type="InterPro" id="IPR011250">
    <property type="entry name" value="OMP/PagP_B-barrel"/>
</dbReference>
<dbReference type="Pfam" id="PF13568">
    <property type="entry name" value="OMP_b-brl_2"/>
    <property type="match status" value="1"/>
</dbReference>
<feature type="chain" id="PRO_5045150458" evidence="1">
    <location>
        <begin position="24"/>
        <end position="207"/>
    </location>
</feature>
<dbReference type="EMBL" id="CP106679">
    <property type="protein sequence ID" value="UXP33047.1"/>
    <property type="molecule type" value="Genomic_DNA"/>
</dbReference>
<feature type="signal peptide" evidence="1">
    <location>
        <begin position="1"/>
        <end position="23"/>
    </location>
</feature>
<dbReference type="SUPFAM" id="SSF56925">
    <property type="entry name" value="OMPA-like"/>
    <property type="match status" value="1"/>
</dbReference>
<name>A0ABY6CRB3_9BACT</name>
<dbReference type="Proteomes" id="UP001065174">
    <property type="component" value="Chromosome"/>
</dbReference>
<gene>
    <name evidence="3" type="ORF">N6H18_03630</name>
</gene>
<protein>
    <submittedName>
        <fullName evidence="3">Porin family protein</fullName>
    </submittedName>
</protein>
<organism evidence="3 4">
    <name type="scientific">Reichenbachiella agarivorans</name>
    <dbReference type="NCBI Taxonomy" id="2979464"/>
    <lineage>
        <taxon>Bacteria</taxon>
        <taxon>Pseudomonadati</taxon>
        <taxon>Bacteroidota</taxon>
        <taxon>Cytophagia</taxon>
        <taxon>Cytophagales</taxon>
        <taxon>Reichenbachiellaceae</taxon>
        <taxon>Reichenbachiella</taxon>
    </lineage>
</organism>
<reference evidence="3" key="1">
    <citation type="submission" date="2022-09" db="EMBL/GenBank/DDBJ databases">
        <title>Comparative genomics and taxonomic characterization of three novel marine species of genus Reichenbachiella exhibiting antioxidant and polysaccharide degradation activities.</title>
        <authorList>
            <person name="Muhammad N."/>
            <person name="Lee Y.-J."/>
            <person name="Ko J."/>
            <person name="Kim S.-G."/>
        </authorList>
    </citation>
    <scope>NUCLEOTIDE SEQUENCE</scope>
    <source>
        <strain evidence="3">BKB1-1</strain>
    </source>
</reference>
<proteinExistence type="predicted"/>
<dbReference type="RefSeq" id="WP_262310478.1">
    <property type="nucleotide sequence ID" value="NZ_CP106679.1"/>
</dbReference>
<sequence>MNISINKALIVVLIILSSFGASAQFNFGLKGGLNVSNFNVNSEQGDPYKDHYESQASFHFGIFGLYDITDKVFVQGEVNYSVKGFKYPENDIIGRSNNDGEVKLNYLSIPLLFGYSLTSKLSVLIGVELNSLLSSKDISELGEAEAIWIETKDFGIAGGIQYDITEKINLSARYVHGLTSQAEVIINPDLATYKNRLLQLSLAYKFK</sequence>
<dbReference type="Gene3D" id="2.40.160.20">
    <property type="match status" value="1"/>
</dbReference>
<evidence type="ECO:0000256" key="1">
    <source>
        <dbReference type="SAM" id="SignalP"/>
    </source>
</evidence>
<accession>A0ABY6CRB3</accession>
<keyword evidence="4" id="KW-1185">Reference proteome</keyword>
<evidence type="ECO:0000313" key="3">
    <source>
        <dbReference type="EMBL" id="UXP33047.1"/>
    </source>
</evidence>
<evidence type="ECO:0000259" key="2">
    <source>
        <dbReference type="Pfam" id="PF13568"/>
    </source>
</evidence>
<evidence type="ECO:0000313" key="4">
    <source>
        <dbReference type="Proteomes" id="UP001065174"/>
    </source>
</evidence>
<dbReference type="InterPro" id="IPR025665">
    <property type="entry name" value="Beta-barrel_OMP_2"/>
</dbReference>
<feature type="domain" description="Outer membrane protein beta-barrel" evidence="2">
    <location>
        <begin position="24"/>
        <end position="180"/>
    </location>
</feature>
<keyword evidence="1" id="KW-0732">Signal</keyword>